<evidence type="ECO:0000313" key="2">
    <source>
        <dbReference type="Proteomes" id="UP000826656"/>
    </source>
</evidence>
<proteinExistence type="predicted"/>
<protein>
    <submittedName>
        <fullName evidence="1">Uncharacterized protein</fullName>
    </submittedName>
</protein>
<name>A0ABQ7UFB4_SOLTU</name>
<sequence>MKLPQGSAESKYGLVSYVPQSEFDIYLKVQLANLEKAYAGLAKSHVELSISYNKMKKQEKSINKFFTRMWKGVKGLWKVLKANEPLLTLRLGENGDELDVWNDYGGAEDSEATDTNEDD</sequence>
<evidence type="ECO:0000313" key="1">
    <source>
        <dbReference type="EMBL" id="KAH0748310.1"/>
    </source>
</evidence>
<comment type="caution">
    <text evidence="1">The sequence shown here is derived from an EMBL/GenBank/DDBJ whole genome shotgun (WGS) entry which is preliminary data.</text>
</comment>
<dbReference type="Proteomes" id="UP000826656">
    <property type="component" value="Unassembled WGS sequence"/>
</dbReference>
<keyword evidence="2" id="KW-1185">Reference proteome</keyword>
<reference evidence="1 2" key="1">
    <citation type="journal article" date="2021" name="bioRxiv">
        <title>Chromosome-scale and haplotype-resolved genome assembly of a tetraploid potato cultivar.</title>
        <authorList>
            <person name="Sun H."/>
            <person name="Jiao W.-B."/>
            <person name="Krause K."/>
            <person name="Campoy J.A."/>
            <person name="Goel M."/>
            <person name="Folz-Donahue K."/>
            <person name="Kukat C."/>
            <person name="Huettel B."/>
            <person name="Schneeberger K."/>
        </authorList>
    </citation>
    <scope>NUCLEOTIDE SEQUENCE [LARGE SCALE GENOMIC DNA]</scope>
    <source>
        <strain evidence="1">SolTubOtavaFocal</strain>
        <tissue evidence="1">Leaves</tissue>
    </source>
</reference>
<accession>A0ABQ7UFB4</accession>
<gene>
    <name evidence="1" type="ORF">KY290_027542</name>
</gene>
<organism evidence="1 2">
    <name type="scientific">Solanum tuberosum</name>
    <name type="common">Potato</name>
    <dbReference type="NCBI Taxonomy" id="4113"/>
    <lineage>
        <taxon>Eukaryota</taxon>
        <taxon>Viridiplantae</taxon>
        <taxon>Streptophyta</taxon>
        <taxon>Embryophyta</taxon>
        <taxon>Tracheophyta</taxon>
        <taxon>Spermatophyta</taxon>
        <taxon>Magnoliopsida</taxon>
        <taxon>eudicotyledons</taxon>
        <taxon>Gunneridae</taxon>
        <taxon>Pentapetalae</taxon>
        <taxon>asterids</taxon>
        <taxon>lamiids</taxon>
        <taxon>Solanales</taxon>
        <taxon>Solanaceae</taxon>
        <taxon>Solanoideae</taxon>
        <taxon>Solaneae</taxon>
        <taxon>Solanum</taxon>
    </lineage>
</organism>
<dbReference type="EMBL" id="JAIVGD010000019">
    <property type="protein sequence ID" value="KAH0748310.1"/>
    <property type="molecule type" value="Genomic_DNA"/>
</dbReference>